<feature type="domain" description="DUF3320" evidence="1">
    <location>
        <begin position="1747"/>
        <end position="1790"/>
    </location>
</feature>
<evidence type="ECO:0000259" key="2">
    <source>
        <dbReference type="Pfam" id="PF13086"/>
    </source>
</evidence>
<feature type="domain" description="DNA2/NAM7 helicase-like C-terminal" evidence="3">
    <location>
        <begin position="1308"/>
        <end position="1511"/>
    </location>
</feature>
<evidence type="ECO:0000259" key="3">
    <source>
        <dbReference type="Pfam" id="PF13087"/>
    </source>
</evidence>
<protein>
    <recommendedName>
        <fullName evidence="7">DNA helicase</fullName>
    </recommendedName>
</protein>
<dbReference type="InterPro" id="IPR041679">
    <property type="entry name" value="DNA2/NAM7-like_C"/>
</dbReference>
<dbReference type="Pfam" id="PF18741">
    <property type="entry name" value="MTES_1575"/>
    <property type="match status" value="1"/>
</dbReference>
<feature type="domain" description="Restriction endonuclease type II-like" evidence="4">
    <location>
        <begin position="1560"/>
        <end position="1656"/>
    </location>
</feature>
<name>A0ABS4WM50_9MICO</name>
<keyword evidence="6" id="KW-1185">Reference proteome</keyword>
<dbReference type="InterPro" id="IPR025103">
    <property type="entry name" value="DUF4011"/>
</dbReference>
<dbReference type="InterPro" id="IPR027417">
    <property type="entry name" value="P-loop_NTPase"/>
</dbReference>
<dbReference type="InterPro" id="IPR021754">
    <property type="entry name" value="DUF3320"/>
</dbReference>
<feature type="domain" description="DNA2/NAM7 helicase helicase" evidence="2">
    <location>
        <begin position="603"/>
        <end position="700"/>
    </location>
</feature>
<organism evidence="5 6">
    <name type="scientific">Microbacterium phyllosphaerae</name>
    <dbReference type="NCBI Taxonomy" id="124798"/>
    <lineage>
        <taxon>Bacteria</taxon>
        <taxon>Bacillati</taxon>
        <taxon>Actinomycetota</taxon>
        <taxon>Actinomycetes</taxon>
        <taxon>Micrococcales</taxon>
        <taxon>Microbacteriaceae</taxon>
        <taxon>Microbacterium</taxon>
    </lineage>
</organism>
<dbReference type="PANTHER" id="PTHR10887:SF530">
    <property type="entry name" value="SUPERFAMILY I DNA HELICASES"/>
    <property type="match status" value="1"/>
</dbReference>
<dbReference type="CDD" id="cd18808">
    <property type="entry name" value="SF1_C_Upf1"/>
    <property type="match status" value="1"/>
</dbReference>
<proteinExistence type="predicted"/>
<evidence type="ECO:0008006" key="7">
    <source>
        <dbReference type="Google" id="ProtNLM"/>
    </source>
</evidence>
<evidence type="ECO:0000259" key="4">
    <source>
        <dbReference type="Pfam" id="PF18741"/>
    </source>
</evidence>
<dbReference type="SUPFAM" id="SSF52540">
    <property type="entry name" value="P-loop containing nucleoside triphosphate hydrolases"/>
    <property type="match status" value="1"/>
</dbReference>
<dbReference type="InterPro" id="IPR041677">
    <property type="entry name" value="DNA2/NAM7_AAA_11"/>
</dbReference>
<dbReference type="RefSeq" id="WP_343847711.1">
    <property type="nucleotide sequence ID" value="NZ_BAAAIO010000001.1"/>
</dbReference>
<dbReference type="Proteomes" id="UP000703720">
    <property type="component" value="Unassembled WGS sequence"/>
</dbReference>
<dbReference type="Pfam" id="PF13086">
    <property type="entry name" value="AAA_11"/>
    <property type="match status" value="1"/>
</dbReference>
<evidence type="ECO:0000313" key="6">
    <source>
        <dbReference type="Proteomes" id="UP000703720"/>
    </source>
</evidence>
<sequence>MLVDLDGEHDTTLRNVDLRLDPARMLAVESPMPGTVTATLRDANGDEIASQRADVQLLAANQWIAKPMPLSLELLAAFIQPQSSAISALLVEASTLLGNRTGSSALDGYQQGDPNRVDSMVEAIYDAVRARDIRYAEPPASWGISGQKVRTPAEVLEGRLGTCLDTTLTLAAALEEAGINSTLWLLEGHIFLGYWREWSSLDAPAQAEASEAVNLVGLGKIGLVETTKMTGGAESAPFGIARRQPFTDGNVDPTLVIGVTDVLQARQAAIYPLPSRSIGSNGEVTVHEYRAAAAPDPLQYNPSATDLTGDDARRLPARVSSWKNSLLDLSLRNRLINYTPSAGHSIAVPQPALAAFEDLINSGSAITLLPSDRIPDVDKTRGVQFGRDLPEAARSDMLMSRKSAYVDITEGAYTSRLRALAYKARTIAEETGANNLYVAFGMLRWRFNDRDLRSPLILVPVTLEPAGRGSVFRVRVDDTGESTPNYCLLEKLRVTHGIRIPGLENPAKDEAGINLAAAFAAARQGLAEARLPFTVEDSADLSILQFGKYRLWKDLDESWETFTSNPLVKHLVHTPTAAFEDPSPSPTSVDLDALGTSLPVPADSSQLDAVSEAVADRTFVLEGPPGTGKSQTITNLLAHAIVNGKRVLFVAEKRAALDVVKQRLDAVGLGPFSLDLHDKGARPNAVRAQLKEALETTARPDGAALSAQNENAVSSRNTLRRYADRLHESNTAGMSFYTSRDRLLAFEPDAPTLDIPTAFVSTSSTTQIDFVRTTLRRLPDTADLVRPAELNGWGFVDVTSHDPSDIGALHRAAMDFDQAIGDVFVTTGESPALSHSTSPEFIERWSQLAGAPRFSLESLDQLLPRVRSGELSALQQHLRTLTSTPPQWVNTVGLGALSANPTPSAVHVAAQAADASGFFGRRKRQRSALEMFGDSLLVPLKSVPPKSIAQLTGQVEATAASATALRNGLLSLPVSVVGASWNPFDATDAARAASQLDWLVWLSGALELRPHDLDATILRETYRTSPADPALSGALAKLGTAWRSLEVMASPKVGAGVLKSWASPRAVVDAWGSTRGSRALETSTPTSLQRWVAFARALEPLRSYGLSEAHAALISGRVLADDASIAFDKGVAASSLVEREQAQGLEIFDPQAHGRSVERFTSSTAAIRAELPRWIPAEILGRRKIDAAYNGGRLGELKRQIGRQRGGLSVRGLMDGYAELITQITPCVLASPESVSRFFPATGDLFDVVVFDEASQIRVPDAIGAMGRSNSVVVVGDSKQMPPTSFADVVTDSDEVVSADSTAIADEESILSECVQAQVPRRWLSWHYRSQDEALIAFSNHKYYDGRLASFPAPWPTSASSQPSVSGHGVSLVRVDGHFNRSGRGRDLRTNIVEARAIVGDIARRFATSNTPPSLGVVTFNAQQRSLIESLLRDEADDRIATALDQRDGLFVKNLENVQGDERDTILFSVAFSANERGDLPLNFGPLSRAGGERRLNVAITRARREVILFASFDPSDLRAEQTSSVGIKHLRSYLQLAADGIDENADEVARPGFVDRHREEIAATLRDRGHVVQTDIGLSDFRVDIAISAADDPEQPVLAVLLDGPTWRERRTVADRDALPTDVLKGLMHWPGVERVWLPEWLQQRETTLDRISRAVTEATTAARRADETGKRSSVSTGVEARAIDTASDPVATAAHVETGSGVAESQPVVLARSASAPGVTDLQHPRLRDFSEWSPRAAGGVAVLDALPSPGAAQRIRELVQEVITHEGPIHRMRLVKLVAGAFGLSKVHASRADAILRCVPPDFVRPNDRAVLWPQGVDPLTWREVRRPVNGTARPLEHVPLAEIANAMAVVADLSGGMTDEEIKRESLGLFGGKRVTSGIGDRLSEALDTGLSSGRLQRRSGGLITAAS</sequence>
<dbReference type="InterPro" id="IPR045055">
    <property type="entry name" value="DNA2/NAM7-like"/>
</dbReference>
<dbReference type="InterPro" id="IPR047187">
    <property type="entry name" value="SF1_C_Upf1"/>
</dbReference>
<evidence type="ECO:0000313" key="5">
    <source>
        <dbReference type="EMBL" id="MBP2377275.1"/>
    </source>
</evidence>
<evidence type="ECO:0000259" key="1">
    <source>
        <dbReference type="Pfam" id="PF11784"/>
    </source>
</evidence>
<reference evidence="5 6" key="1">
    <citation type="submission" date="2021-03" db="EMBL/GenBank/DDBJ databases">
        <title>Sequencing the genomes of 1000 actinobacteria strains.</title>
        <authorList>
            <person name="Klenk H.-P."/>
        </authorList>
    </citation>
    <scope>NUCLEOTIDE SEQUENCE [LARGE SCALE GENOMIC DNA]</scope>
    <source>
        <strain evidence="5 6">DSM 13468</strain>
    </source>
</reference>
<dbReference type="PANTHER" id="PTHR10887">
    <property type="entry name" value="DNA2/NAM7 HELICASE FAMILY"/>
    <property type="match status" value="1"/>
</dbReference>
<dbReference type="Gene3D" id="3.40.50.300">
    <property type="entry name" value="P-loop containing nucleotide triphosphate hydrolases"/>
    <property type="match status" value="3"/>
</dbReference>
<dbReference type="EMBL" id="JAGIOA010000001">
    <property type="protein sequence ID" value="MBP2377275.1"/>
    <property type="molecule type" value="Genomic_DNA"/>
</dbReference>
<comment type="caution">
    <text evidence="5">The sequence shown here is derived from an EMBL/GenBank/DDBJ whole genome shotgun (WGS) entry which is preliminary data.</text>
</comment>
<dbReference type="InterPro" id="IPR049468">
    <property type="entry name" value="Restrct_endonuc-II-like_dom"/>
</dbReference>
<dbReference type="Pfam" id="PF13195">
    <property type="entry name" value="DUF4011"/>
    <property type="match status" value="1"/>
</dbReference>
<dbReference type="Gene3D" id="3.10.620.30">
    <property type="match status" value="1"/>
</dbReference>
<gene>
    <name evidence="5" type="ORF">JOF42_000770</name>
</gene>
<dbReference type="Pfam" id="PF11784">
    <property type="entry name" value="DUF3320"/>
    <property type="match status" value="1"/>
</dbReference>
<dbReference type="Pfam" id="PF13087">
    <property type="entry name" value="AAA_12"/>
    <property type="match status" value="1"/>
</dbReference>
<accession>A0ABS4WM50</accession>